<dbReference type="STRING" id="50376.A0A517LHI0"/>
<sequence>MTSEYSKEEITQYYDRISIPEALRIYDVSELSPKAALSYLKELQKHHLVSVPFENISLHYSPSRTVILHPDQLFRKIVHGGRGGYCMELNAVFGVLLRSLKYNLYPTGARVHDGREFGGWDHMLNLVSIGDSRYVVDVGFGSNYVPTAPLRLIHDAAGVPNVAPASVRLVYKNIDRSLNPYQKIWVFQHRISDNSEFKDMYSFTDTEFRSRDFEIMNFWTSKSPSVIFTQRLICNKMILGQGEKDKEIVGTMTLMGELKRRIGAKSEVLKEFKTEKERIAALSEEFGITLSEIEKEAIRGTACEIR</sequence>
<dbReference type="InterPro" id="IPR038765">
    <property type="entry name" value="Papain-like_cys_pep_sf"/>
</dbReference>
<keyword evidence="2" id="KW-0012">Acyltransferase</keyword>
<dbReference type="EMBL" id="CP042196">
    <property type="protein sequence ID" value="QDS75036.1"/>
    <property type="molecule type" value="Genomic_DNA"/>
</dbReference>
<dbReference type="InterPro" id="IPR053710">
    <property type="entry name" value="Arylamine_NAT_domain_sf"/>
</dbReference>
<dbReference type="PANTHER" id="PTHR11786:SF0">
    <property type="entry name" value="ARYLAMINE N-ACETYLTRANSFERASE 4-RELATED"/>
    <property type="match status" value="1"/>
</dbReference>
<dbReference type="SUPFAM" id="SSF54001">
    <property type="entry name" value="Cysteine proteinases"/>
    <property type="match status" value="1"/>
</dbReference>
<proteinExistence type="inferred from homology"/>
<evidence type="ECO:0000313" key="4">
    <source>
        <dbReference type="Proteomes" id="UP000316270"/>
    </source>
</evidence>
<dbReference type="Gene3D" id="3.30.2140.20">
    <property type="match status" value="1"/>
</dbReference>
<dbReference type="AlphaFoldDB" id="A0A517LHI0"/>
<evidence type="ECO:0000313" key="3">
    <source>
        <dbReference type="EMBL" id="QDS75036.1"/>
    </source>
</evidence>
<dbReference type="Proteomes" id="UP000316270">
    <property type="component" value="Chromosome 12"/>
</dbReference>
<name>A0A517LHI0_9PEZI</name>
<dbReference type="PANTHER" id="PTHR11786">
    <property type="entry name" value="N-HYDROXYARYLAMINE O-ACETYLTRANSFERASE"/>
    <property type="match status" value="1"/>
</dbReference>
<protein>
    <submittedName>
        <fullName evidence="3">Uncharacterized protein</fullName>
    </submittedName>
</protein>
<keyword evidence="4" id="KW-1185">Reference proteome</keyword>
<gene>
    <name evidence="3" type="ORF">FKW77_006130</name>
</gene>
<evidence type="ECO:0000256" key="1">
    <source>
        <dbReference type="ARBA" id="ARBA00006547"/>
    </source>
</evidence>
<accession>A0A517LHI0</accession>
<dbReference type="PRINTS" id="PR01543">
    <property type="entry name" value="ANATRNSFRASE"/>
</dbReference>
<keyword evidence="2" id="KW-0808">Transferase</keyword>
<dbReference type="InterPro" id="IPR001447">
    <property type="entry name" value="Arylamine_N-AcTrfase"/>
</dbReference>
<dbReference type="OrthoDB" id="10260017at2759"/>
<evidence type="ECO:0000256" key="2">
    <source>
        <dbReference type="RuleBase" id="RU003452"/>
    </source>
</evidence>
<organism evidence="3 4">
    <name type="scientific">Venturia effusa</name>
    <dbReference type="NCBI Taxonomy" id="50376"/>
    <lineage>
        <taxon>Eukaryota</taxon>
        <taxon>Fungi</taxon>
        <taxon>Dikarya</taxon>
        <taxon>Ascomycota</taxon>
        <taxon>Pezizomycotina</taxon>
        <taxon>Dothideomycetes</taxon>
        <taxon>Pleosporomycetidae</taxon>
        <taxon>Venturiales</taxon>
        <taxon>Venturiaceae</taxon>
        <taxon>Venturia</taxon>
    </lineage>
</organism>
<dbReference type="Pfam" id="PF00797">
    <property type="entry name" value="Acetyltransf_2"/>
    <property type="match status" value="1"/>
</dbReference>
<dbReference type="GO" id="GO:0016407">
    <property type="term" value="F:acetyltransferase activity"/>
    <property type="evidence" value="ECO:0007669"/>
    <property type="project" value="InterPro"/>
</dbReference>
<comment type="similarity">
    <text evidence="1 2">Belongs to the arylamine N-acetyltransferase family.</text>
</comment>
<reference evidence="3 4" key="1">
    <citation type="submission" date="2019-07" db="EMBL/GenBank/DDBJ databases">
        <title>Finished genome of Venturia effusa.</title>
        <authorList>
            <person name="Young C.A."/>
            <person name="Cox M.P."/>
            <person name="Ganley A.R.D."/>
            <person name="David W.J."/>
        </authorList>
    </citation>
    <scope>NUCLEOTIDE SEQUENCE [LARGE SCALE GENOMIC DNA]</scope>
    <source>
        <strain evidence="4">albino</strain>
    </source>
</reference>